<gene>
    <name evidence="3" type="ORF">C0J50_10622</name>
</gene>
<protein>
    <submittedName>
        <fullName evidence="3">Secretory phospholipase A2 receptor-like isoform X1</fullName>
    </submittedName>
</protein>
<proteinExistence type="predicted"/>
<evidence type="ECO:0000313" key="3">
    <source>
        <dbReference type="EMBL" id="KAI5628022.1"/>
    </source>
</evidence>
<keyword evidence="3" id="KW-0675">Receptor</keyword>
<feature type="domain" description="C-type lectin" evidence="2">
    <location>
        <begin position="30"/>
        <end position="140"/>
    </location>
</feature>
<dbReference type="InterPro" id="IPR001304">
    <property type="entry name" value="C-type_lectin-like"/>
</dbReference>
<dbReference type="PROSITE" id="PS00615">
    <property type="entry name" value="C_TYPE_LECTIN_1"/>
    <property type="match status" value="1"/>
</dbReference>
<comment type="caution">
    <text evidence="3">The sequence shown here is derived from an EMBL/GenBank/DDBJ whole genome shotgun (WGS) entry which is preliminary data.</text>
</comment>
<dbReference type="InterPro" id="IPR016187">
    <property type="entry name" value="CTDL_fold"/>
</dbReference>
<evidence type="ECO:0000313" key="4">
    <source>
        <dbReference type="Proteomes" id="UP001205998"/>
    </source>
</evidence>
<evidence type="ECO:0000259" key="2">
    <source>
        <dbReference type="PROSITE" id="PS50041"/>
    </source>
</evidence>
<name>A0AAD5B4W1_SILAS</name>
<keyword evidence="1" id="KW-1015">Disulfide bond</keyword>
<dbReference type="Gene3D" id="3.10.100.10">
    <property type="entry name" value="Mannose-Binding Protein A, subunit A"/>
    <property type="match status" value="2"/>
</dbReference>
<feature type="non-terminal residue" evidence="3">
    <location>
        <position position="1"/>
    </location>
</feature>
<feature type="non-terminal residue" evidence="3">
    <location>
        <position position="252"/>
    </location>
</feature>
<dbReference type="SUPFAM" id="SSF56436">
    <property type="entry name" value="C-type lectin-like"/>
    <property type="match status" value="2"/>
</dbReference>
<dbReference type="PANTHER" id="PTHR45784:SF3">
    <property type="entry name" value="C-TYPE LECTIN DOMAIN FAMILY 4 MEMBER K-LIKE-RELATED"/>
    <property type="match status" value="1"/>
</dbReference>
<dbReference type="InterPro" id="IPR018378">
    <property type="entry name" value="C-type_lectin_CS"/>
</dbReference>
<dbReference type="AlphaFoldDB" id="A0AAD5B4W1"/>
<organism evidence="3 4">
    <name type="scientific">Silurus asotus</name>
    <name type="common">Amur catfish</name>
    <name type="synonym">Parasilurus asotus</name>
    <dbReference type="NCBI Taxonomy" id="30991"/>
    <lineage>
        <taxon>Eukaryota</taxon>
        <taxon>Metazoa</taxon>
        <taxon>Chordata</taxon>
        <taxon>Craniata</taxon>
        <taxon>Vertebrata</taxon>
        <taxon>Euteleostomi</taxon>
        <taxon>Actinopterygii</taxon>
        <taxon>Neopterygii</taxon>
        <taxon>Teleostei</taxon>
        <taxon>Ostariophysi</taxon>
        <taxon>Siluriformes</taxon>
        <taxon>Siluridae</taxon>
        <taxon>Silurus</taxon>
    </lineage>
</organism>
<dbReference type="InterPro" id="IPR016186">
    <property type="entry name" value="C-type_lectin-like/link_sf"/>
</dbReference>
<dbReference type="Proteomes" id="UP001205998">
    <property type="component" value="Unassembled WGS sequence"/>
</dbReference>
<evidence type="ECO:0000256" key="1">
    <source>
        <dbReference type="ARBA" id="ARBA00023157"/>
    </source>
</evidence>
<dbReference type="PROSITE" id="PS50041">
    <property type="entry name" value="C_TYPE_LECTIN_2"/>
    <property type="match status" value="2"/>
</dbReference>
<dbReference type="Pfam" id="PF00059">
    <property type="entry name" value="Lectin_C"/>
    <property type="match status" value="2"/>
</dbReference>
<reference evidence="3" key="1">
    <citation type="submission" date="2018-07" db="EMBL/GenBank/DDBJ databases">
        <title>Comparative genomics of catfishes provides insights into carnivory and benthic adaptation.</title>
        <authorList>
            <person name="Zhang Y."/>
            <person name="Wang D."/>
            <person name="Peng Z."/>
            <person name="Zheng S."/>
            <person name="Shao F."/>
            <person name="Tao W."/>
        </authorList>
    </citation>
    <scope>NUCLEOTIDE SEQUENCE</scope>
    <source>
        <strain evidence="3">Chongqing</strain>
    </source>
</reference>
<dbReference type="SMART" id="SM00034">
    <property type="entry name" value="CLECT"/>
    <property type="match status" value="2"/>
</dbReference>
<sequence>FLISELTLHIILKFSSSGMVSLILCVPHKYYLIQQGKVWSEAQNYCQAIHTDIAVIKSHTDLVQLQNEAQRQQFSSSAWIGFYNDINTWRWSHANEPLGSITFWFPPEPNNWHGEESCGMISSWGWNDLNCARLFPFVCFDGKQTGSNRYIYISSAMSWLQAQSYCRQSYTDLASIHNATENSVIQGIIRGETWFGLFRDTWKWTDPTNFRLSWIIGQPDNYFWNENCGYINNGAVGDALCSDKKPFFCYSG</sequence>
<accession>A0AAD5B4W1</accession>
<feature type="domain" description="C-type lectin" evidence="2">
    <location>
        <begin position="145"/>
        <end position="250"/>
    </location>
</feature>
<keyword evidence="4" id="KW-1185">Reference proteome</keyword>
<dbReference type="PANTHER" id="PTHR45784">
    <property type="entry name" value="C-TYPE LECTIN DOMAIN FAMILY 20 MEMBER A-RELATED"/>
    <property type="match status" value="1"/>
</dbReference>
<dbReference type="EMBL" id="MU546966">
    <property type="protein sequence ID" value="KAI5628022.1"/>
    <property type="molecule type" value="Genomic_DNA"/>
</dbReference>